<gene>
    <name evidence="1" type="primary">ORF182592</name>
</gene>
<name>A0A0B7BGC8_9EUPU</name>
<dbReference type="AlphaFoldDB" id="A0A0B7BGC8"/>
<dbReference type="EMBL" id="HACG01044506">
    <property type="protein sequence ID" value="CEK91371.1"/>
    <property type="molecule type" value="Transcribed_RNA"/>
</dbReference>
<reference evidence="1" key="1">
    <citation type="submission" date="2014-12" db="EMBL/GenBank/DDBJ databases">
        <title>Insight into the proteome of Arion vulgaris.</title>
        <authorList>
            <person name="Aradska J."/>
            <person name="Bulat T."/>
            <person name="Smidak R."/>
            <person name="Sarate P."/>
            <person name="Gangsoo J."/>
            <person name="Sialana F."/>
            <person name="Bilban M."/>
            <person name="Lubec G."/>
        </authorList>
    </citation>
    <scope>NUCLEOTIDE SEQUENCE</scope>
    <source>
        <tissue evidence="1">Skin</tissue>
    </source>
</reference>
<sequence length="88" mass="10231">MVTKCNIKCLAYYFLLPYSTFTDRFKEEKRTKETDWTKASVGAMGDILWYLQFKIGLLTSDGSLNNALTREIVWDLVLQTVKNNGFYC</sequence>
<proteinExistence type="predicted"/>
<accession>A0A0B7BGC8</accession>
<evidence type="ECO:0000313" key="1">
    <source>
        <dbReference type="EMBL" id="CEK91371.1"/>
    </source>
</evidence>
<organism evidence="1">
    <name type="scientific">Arion vulgaris</name>
    <dbReference type="NCBI Taxonomy" id="1028688"/>
    <lineage>
        <taxon>Eukaryota</taxon>
        <taxon>Metazoa</taxon>
        <taxon>Spiralia</taxon>
        <taxon>Lophotrochozoa</taxon>
        <taxon>Mollusca</taxon>
        <taxon>Gastropoda</taxon>
        <taxon>Heterobranchia</taxon>
        <taxon>Euthyneura</taxon>
        <taxon>Panpulmonata</taxon>
        <taxon>Eupulmonata</taxon>
        <taxon>Stylommatophora</taxon>
        <taxon>Helicina</taxon>
        <taxon>Arionoidea</taxon>
        <taxon>Arionidae</taxon>
        <taxon>Arion</taxon>
    </lineage>
</organism>
<protein>
    <submittedName>
        <fullName evidence="1">Uncharacterized protein</fullName>
    </submittedName>
</protein>